<keyword evidence="2" id="KW-0963">Cytoplasm</keyword>
<comment type="subcellular location">
    <subcellularLocation>
        <location evidence="1">Cytoplasm</location>
    </subcellularLocation>
</comment>
<reference evidence="4 5" key="1">
    <citation type="journal article" date="2016" name="Sci. Rep.">
        <title>Draft genome sequencing and secretome analysis of fungal phytopathogen Ascochyta rabiei provides insight into the necrotrophic effector repertoire.</title>
        <authorList>
            <person name="Verma S."/>
            <person name="Gazara R.K."/>
            <person name="Nizam S."/>
            <person name="Parween S."/>
            <person name="Chattopadhyay D."/>
            <person name="Verma P.K."/>
        </authorList>
    </citation>
    <scope>NUCLEOTIDE SEQUENCE [LARGE SCALE GENOMIC DNA]</scope>
    <source>
        <strain evidence="4 5">ArDII</strain>
    </source>
</reference>
<feature type="compositionally biased region" description="Low complexity" evidence="3">
    <location>
        <begin position="302"/>
        <end position="322"/>
    </location>
</feature>
<dbReference type="GO" id="GO:0005546">
    <property type="term" value="F:phosphatidylinositol-4,5-bisphosphate binding"/>
    <property type="evidence" value="ECO:0007669"/>
    <property type="project" value="TreeGrafter"/>
</dbReference>
<dbReference type="Gene3D" id="1.25.40.90">
    <property type="match status" value="1"/>
</dbReference>
<feature type="compositionally biased region" description="Low complexity" evidence="3">
    <location>
        <begin position="406"/>
        <end position="421"/>
    </location>
</feature>
<dbReference type="InterPro" id="IPR008942">
    <property type="entry name" value="ENTH_VHS"/>
</dbReference>
<dbReference type="PROSITE" id="PS50942">
    <property type="entry name" value="ENTH"/>
    <property type="match status" value="1"/>
</dbReference>
<gene>
    <name evidence="4" type="ORF">ST47_g9214</name>
</gene>
<proteinExistence type="predicted"/>
<dbReference type="SMART" id="SM00273">
    <property type="entry name" value="ENTH"/>
    <property type="match status" value="1"/>
</dbReference>
<feature type="compositionally biased region" description="Polar residues" evidence="3">
    <location>
        <begin position="467"/>
        <end position="483"/>
    </location>
</feature>
<dbReference type="GO" id="GO:0000149">
    <property type="term" value="F:SNARE binding"/>
    <property type="evidence" value="ECO:0007669"/>
    <property type="project" value="TreeGrafter"/>
</dbReference>
<dbReference type="PANTHER" id="PTHR22951:SF5">
    <property type="entry name" value="PHOSPHATIDYLINOSITOL-BINDING CLATHRIN ASSEMBLY PROTEIN LAP"/>
    <property type="match status" value="1"/>
</dbReference>
<dbReference type="InterPro" id="IPR014712">
    <property type="entry name" value="ANTH_dom_sf"/>
</dbReference>
<dbReference type="OrthoDB" id="44015at2759"/>
<evidence type="ECO:0000256" key="2">
    <source>
        <dbReference type="ARBA" id="ARBA00022490"/>
    </source>
</evidence>
<dbReference type="PANTHER" id="PTHR22951">
    <property type="entry name" value="CLATHRIN ASSEMBLY PROTEIN"/>
    <property type="match status" value="1"/>
</dbReference>
<evidence type="ECO:0000256" key="1">
    <source>
        <dbReference type="ARBA" id="ARBA00004496"/>
    </source>
</evidence>
<dbReference type="GO" id="GO:0005545">
    <property type="term" value="F:1-phosphatidylinositol binding"/>
    <property type="evidence" value="ECO:0007669"/>
    <property type="project" value="InterPro"/>
</dbReference>
<dbReference type="InterPro" id="IPR013809">
    <property type="entry name" value="ENTH"/>
</dbReference>
<dbReference type="EMBL" id="JYNV01000290">
    <property type="protein sequence ID" value="KZM19686.1"/>
    <property type="molecule type" value="Genomic_DNA"/>
</dbReference>
<comment type="caution">
    <text evidence="4">The sequence shown here is derived from an EMBL/GenBank/DDBJ whole genome shotgun (WGS) entry which is preliminary data.</text>
</comment>
<dbReference type="FunFam" id="1.20.58.150:FF:000004">
    <property type="entry name" value="ENTH domain protein"/>
    <property type="match status" value="1"/>
</dbReference>
<feature type="region of interest" description="Disordered" evidence="3">
    <location>
        <begin position="277"/>
        <end position="322"/>
    </location>
</feature>
<dbReference type="InterPro" id="IPR011417">
    <property type="entry name" value="ANTH_dom"/>
</dbReference>
<dbReference type="InterPro" id="IPR045192">
    <property type="entry name" value="AP180-like"/>
</dbReference>
<protein>
    <submittedName>
        <fullName evidence="4">1-phosphatidylinositol binding</fullName>
    </submittedName>
</protein>
<accession>A0A162XU35</accession>
<dbReference type="Proteomes" id="UP000076837">
    <property type="component" value="Unassembled WGS sequence"/>
</dbReference>
<dbReference type="GO" id="GO:0030136">
    <property type="term" value="C:clathrin-coated vesicle"/>
    <property type="evidence" value="ECO:0007669"/>
    <property type="project" value="InterPro"/>
</dbReference>
<feature type="region of interest" description="Disordered" evidence="3">
    <location>
        <begin position="599"/>
        <end position="638"/>
    </location>
</feature>
<dbReference type="GO" id="GO:0005905">
    <property type="term" value="C:clathrin-coated pit"/>
    <property type="evidence" value="ECO:0007669"/>
    <property type="project" value="TreeGrafter"/>
</dbReference>
<dbReference type="CDD" id="cd16988">
    <property type="entry name" value="ANTH_N_YAP180"/>
    <property type="match status" value="1"/>
</dbReference>
<dbReference type="GO" id="GO:0032050">
    <property type="term" value="F:clathrin heavy chain binding"/>
    <property type="evidence" value="ECO:0007669"/>
    <property type="project" value="TreeGrafter"/>
</dbReference>
<evidence type="ECO:0000256" key="3">
    <source>
        <dbReference type="SAM" id="MobiDB-lite"/>
    </source>
</evidence>
<dbReference type="STRING" id="5454.A0A162XU35"/>
<dbReference type="GO" id="GO:0048268">
    <property type="term" value="P:clathrin coat assembly"/>
    <property type="evidence" value="ECO:0007669"/>
    <property type="project" value="InterPro"/>
</dbReference>
<dbReference type="FunFam" id="1.25.40.90:FF:000025">
    <property type="entry name" value="ENTH domain protein"/>
    <property type="match status" value="1"/>
</dbReference>
<dbReference type="GO" id="GO:0006900">
    <property type="term" value="P:vesicle budding from membrane"/>
    <property type="evidence" value="ECO:0007669"/>
    <property type="project" value="TreeGrafter"/>
</dbReference>
<dbReference type="GO" id="GO:0072583">
    <property type="term" value="P:clathrin-dependent endocytosis"/>
    <property type="evidence" value="ECO:0007669"/>
    <property type="project" value="InterPro"/>
</dbReference>
<feature type="compositionally biased region" description="Polar residues" evidence="3">
    <location>
        <begin position="559"/>
        <end position="572"/>
    </location>
</feature>
<sequence length="638" mass="70305">MASSFEKSVKGGTKIKLAAPKSKYVEHILVATHAGEAGVAEIFRALTNRLRDSTWTIVFKSLIIVHLMIREGEPEVTLKYLAQNPQRKLAINSFTEVQTQGHNIRTYTEYLLRRAIEYGATKVDYVRGGEGRLKRLTVEKGLLREAESVQEQLRYLLKCQPFDDEPENEITLTAFRLLTMDLLVLFHVMNEGTINVLEHYFEMSKPDATRALAIYRTFARQTEAVVQYLSLARSHEHSTRLEIPKIKHAPTGLAASLEEYLNDKDFEINRRQYIAEKEAKKNGGKPTNGASNGASKASEPRSTTSSQPNSQPNSQPQAAAPQTNVSAPLIDLFASLQDNQQTMATHAPIQQQFPQQTGFDQAIQQQGYQQPGFQIPQQTANDMAFSQQQQPFMPQHTQSTNPFQMQQQPQPQLQQQQLQPQFTGAGFGGYTPQPFSPQNSLAPIPQNGVPDFSQQQQMQLPTIAEPIQQQQTSTNPFRQSMLPNMTGAAEPKLLNNPTGASSPGRSATNPFAKQTTGFQQQSLPPMGSLPFGAPSFQPSPFAPQQQQAQPLQPTPTGTNPFARNASPQNATSPPGGLSVHATGSTNPFRQSAFVNQQTGQGWQNTGGGTIGGVSMDQVPTQSVFPRPGQQQQTQNFLG</sequence>
<feature type="region of interest" description="Disordered" evidence="3">
    <location>
        <begin position="467"/>
        <end position="586"/>
    </location>
</feature>
<dbReference type="Pfam" id="PF07651">
    <property type="entry name" value="ANTH"/>
    <property type="match status" value="1"/>
</dbReference>
<name>A0A162XU35_DIDRA</name>
<organism evidence="4 5">
    <name type="scientific">Didymella rabiei</name>
    <name type="common">Chickpea ascochyta blight fungus</name>
    <name type="synonym">Mycosphaerella rabiei</name>
    <dbReference type="NCBI Taxonomy" id="5454"/>
    <lineage>
        <taxon>Eukaryota</taxon>
        <taxon>Fungi</taxon>
        <taxon>Dikarya</taxon>
        <taxon>Ascomycota</taxon>
        <taxon>Pezizomycotina</taxon>
        <taxon>Dothideomycetes</taxon>
        <taxon>Pleosporomycetidae</taxon>
        <taxon>Pleosporales</taxon>
        <taxon>Pleosporineae</taxon>
        <taxon>Didymellaceae</taxon>
        <taxon>Ascochyta</taxon>
    </lineage>
</organism>
<evidence type="ECO:0000313" key="4">
    <source>
        <dbReference type="EMBL" id="KZM19686.1"/>
    </source>
</evidence>
<dbReference type="SUPFAM" id="SSF48464">
    <property type="entry name" value="ENTH/VHS domain"/>
    <property type="match status" value="1"/>
</dbReference>
<dbReference type="Gene3D" id="1.20.58.150">
    <property type="entry name" value="ANTH domain"/>
    <property type="match status" value="1"/>
</dbReference>
<feature type="compositionally biased region" description="Low complexity" evidence="3">
    <location>
        <begin position="530"/>
        <end position="558"/>
    </location>
</feature>
<feature type="compositionally biased region" description="Polar residues" evidence="3">
    <location>
        <begin position="495"/>
        <end position="523"/>
    </location>
</feature>
<feature type="region of interest" description="Disordered" evidence="3">
    <location>
        <begin position="393"/>
        <end position="452"/>
    </location>
</feature>
<evidence type="ECO:0000313" key="5">
    <source>
        <dbReference type="Proteomes" id="UP000076837"/>
    </source>
</evidence>
<feature type="compositionally biased region" description="Polar residues" evidence="3">
    <location>
        <begin position="617"/>
        <end position="638"/>
    </location>
</feature>
<keyword evidence="5" id="KW-1185">Reference proteome</keyword>
<dbReference type="SUPFAM" id="SSF89009">
    <property type="entry name" value="GAT-like domain"/>
    <property type="match status" value="1"/>
</dbReference>
<dbReference type="AlphaFoldDB" id="A0A162XU35"/>